<comment type="caution">
    <text evidence="2">Lacks conserved residue(s) required for the propagation of feature annotation.</text>
</comment>
<dbReference type="Gene3D" id="3.40.50.2300">
    <property type="match status" value="1"/>
</dbReference>
<feature type="domain" description="Response regulatory" evidence="3">
    <location>
        <begin position="13"/>
        <end position="131"/>
    </location>
</feature>
<dbReference type="SUPFAM" id="SSF46894">
    <property type="entry name" value="C-terminal effector domain of the bipartite response regulators"/>
    <property type="match status" value="1"/>
</dbReference>
<reference evidence="5" key="1">
    <citation type="submission" date="2016-10" db="EMBL/GenBank/DDBJ databases">
        <authorList>
            <person name="Varghese N."/>
            <person name="Submissions S."/>
        </authorList>
    </citation>
    <scope>NUCLEOTIDE SEQUENCE [LARGE SCALE GENOMIC DNA]</scope>
    <source>
        <strain evidence="5">DS-12</strain>
    </source>
</reference>
<evidence type="ECO:0000259" key="3">
    <source>
        <dbReference type="PROSITE" id="PS50110"/>
    </source>
</evidence>
<proteinExistence type="predicted"/>
<protein>
    <submittedName>
        <fullName evidence="4">DNA-binding response regulator, NarL/FixJ family, contains REC and HTH domains</fullName>
    </submittedName>
</protein>
<dbReference type="GO" id="GO:0006355">
    <property type="term" value="P:regulation of DNA-templated transcription"/>
    <property type="evidence" value="ECO:0007669"/>
    <property type="project" value="InterPro"/>
</dbReference>
<dbReference type="AlphaFoldDB" id="A0A1I5DP31"/>
<dbReference type="InterPro" id="IPR011006">
    <property type="entry name" value="CheY-like_superfamily"/>
</dbReference>
<dbReference type="PANTHER" id="PTHR45566:SF1">
    <property type="entry name" value="HTH-TYPE TRANSCRIPTIONAL REGULATOR YHJB-RELATED"/>
    <property type="match status" value="1"/>
</dbReference>
<dbReference type="Proteomes" id="UP000199036">
    <property type="component" value="Unassembled WGS sequence"/>
</dbReference>
<dbReference type="InterPro" id="IPR051015">
    <property type="entry name" value="EvgA-like"/>
</dbReference>
<evidence type="ECO:0000313" key="4">
    <source>
        <dbReference type="EMBL" id="SFO00984.1"/>
    </source>
</evidence>
<dbReference type="RefSeq" id="WP_091524350.1">
    <property type="nucleotide sequence ID" value="NZ_FOVI01000016.1"/>
</dbReference>
<dbReference type="STRING" id="913024.SAMN05421741_11674"/>
<evidence type="ECO:0000256" key="2">
    <source>
        <dbReference type="PROSITE-ProRule" id="PRU00169"/>
    </source>
</evidence>
<keyword evidence="1 4" id="KW-0238">DNA-binding</keyword>
<organism evidence="4 5">
    <name type="scientific">Paenimyroides ummariense</name>
    <dbReference type="NCBI Taxonomy" id="913024"/>
    <lineage>
        <taxon>Bacteria</taxon>
        <taxon>Pseudomonadati</taxon>
        <taxon>Bacteroidota</taxon>
        <taxon>Flavobacteriia</taxon>
        <taxon>Flavobacteriales</taxon>
        <taxon>Flavobacteriaceae</taxon>
        <taxon>Paenimyroides</taxon>
    </lineage>
</organism>
<dbReference type="EMBL" id="FOVI01000016">
    <property type="protein sequence ID" value="SFO00984.1"/>
    <property type="molecule type" value="Genomic_DNA"/>
</dbReference>
<dbReference type="InterPro" id="IPR001789">
    <property type="entry name" value="Sig_transdc_resp-reg_receiver"/>
</dbReference>
<dbReference type="SMART" id="SM00421">
    <property type="entry name" value="HTH_LUXR"/>
    <property type="match status" value="1"/>
</dbReference>
<dbReference type="Pfam" id="PF00072">
    <property type="entry name" value="Response_reg"/>
    <property type="match status" value="1"/>
</dbReference>
<evidence type="ECO:0000313" key="5">
    <source>
        <dbReference type="Proteomes" id="UP000199036"/>
    </source>
</evidence>
<evidence type="ECO:0000256" key="1">
    <source>
        <dbReference type="ARBA" id="ARBA00023125"/>
    </source>
</evidence>
<dbReference type="InterPro" id="IPR036388">
    <property type="entry name" value="WH-like_DNA-bd_sf"/>
</dbReference>
<dbReference type="SUPFAM" id="SSF52172">
    <property type="entry name" value="CheY-like"/>
    <property type="match status" value="1"/>
</dbReference>
<dbReference type="GO" id="GO:0000160">
    <property type="term" value="P:phosphorelay signal transduction system"/>
    <property type="evidence" value="ECO:0007669"/>
    <property type="project" value="InterPro"/>
</dbReference>
<keyword evidence="5" id="KW-1185">Reference proteome</keyword>
<dbReference type="Gene3D" id="1.10.10.10">
    <property type="entry name" value="Winged helix-like DNA-binding domain superfamily/Winged helix DNA-binding domain"/>
    <property type="match status" value="1"/>
</dbReference>
<dbReference type="PANTHER" id="PTHR45566">
    <property type="entry name" value="HTH-TYPE TRANSCRIPTIONAL REGULATOR YHJB-RELATED"/>
    <property type="match status" value="1"/>
</dbReference>
<dbReference type="GO" id="GO:0003677">
    <property type="term" value="F:DNA binding"/>
    <property type="evidence" value="ECO:0007669"/>
    <property type="project" value="UniProtKB-KW"/>
</dbReference>
<sequence>MTLSALNSSENSRAVILDDHRIFGDAFSMLLEKLNRFKSVHPFNNEKDFLNFVRSYRNDSLFLFIDFYLKDQNALSIINTVKKLSKNNKIIVISSLTNPQLAKTILGYEPHGFISKSSSLDIIIKCICTVSERKNYTCPEIKNIIQSYQELNEIPFTKKELYLLHYFSQGLTIDQTAEKAFLSRHTIIAHRRKMMEKTNTRSITELLAFCRKLDLL</sequence>
<dbReference type="InterPro" id="IPR016032">
    <property type="entry name" value="Sig_transdc_resp-reg_C-effctor"/>
</dbReference>
<name>A0A1I5DP31_9FLAO</name>
<dbReference type="PROSITE" id="PS50110">
    <property type="entry name" value="RESPONSE_REGULATORY"/>
    <property type="match status" value="1"/>
</dbReference>
<dbReference type="OrthoDB" id="1013073at2"/>
<accession>A0A1I5DP31</accession>
<gene>
    <name evidence="4" type="ORF">SAMN05421741_11674</name>
</gene>
<dbReference type="InterPro" id="IPR000792">
    <property type="entry name" value="Tscrpt_reg_LuxR_C"/>
</dbReference>
<dbReference type="Pfam" id="PF00196">
    <property type="entry name" value="GerE"/>
    <property type="match status" value="1"/>
</dbReference>